<accession>V4A9K9</accession>
<evidence type="ECO:0000256" key="6">
    <source>
        <dbReference type="ARBA" id="ARBA00012483"/>
    </source>
</evidence>
<proteinExistence type="inferred from homology"/>
<keyword evidence="8" id="KW-0808">Transferase</keyword>
<dbReference type="InterPro" id="IPR045132">
    <property type="entry name" value="UBE4"/>
</dbReference>
<dbReference type="SUPFAM" id="SSF57850">
    <property type="entry name" value="RING/U-box"/>
    <property type="match status" value="1"/>
</dbReference>
<dbReference type="EMBL" id="KB201925">
    <property type="protein sequence ID" value="ESO93422.1"/>
    <property type="molecule type" value="Genomic_DNA"/>
</dbReference>
<dbReference type="GeneID" id="20251094"/>
<protein>
    <recommendedName>
        <fullName evidence="6">RING-type E3 ubiquitin transferase</fullName>
        <ecNumber evidence="6">2.3.2.27</ecNumber>
    </recommendedName>
</protein>
<dbReference type="GO" id="GO:0000151">
    <property type="term" value="C:ubiquitin ligase complex"/>
    <property type="evidence" value="ECO:0007669"/>
    <property type="project" value="InterPro"/>
</dbReference>
<dbReference type="GO" id="GO:0036503">
    <property type="term" value="P:ERAD pathway"/>
    <property type="evidence" value="ECO:0007669"/>
    <property type="project" value="InterPro"/>
</dbReference>
<gene>
    <name evidence="12" type="ORF">LOTGIDRAFT_239550</name>
</gene>
<feature type="domain" description="U-box" evidence="11">
    <location>
        <begin position="314"/>
        <end position="370"/>
    </location>
</feature>
<keyword evidence="13" id="KW-1185">Reference proteome</keyword>
<evidence type="ECO:0000256" key="1">
    <source>
        <dbReference type="ARBA" id="ARBA00000900"/>
    </source>
</evidence>
<comment type="catalytic activity">
    <reaction evidence="1">
        <text>S-ubiquitinyl-[E2 ubiquitin-conjugating enzyme]-L-cysteine + [acceptor protein]-L-lysine = [E2 ubiquitin-conjugating enzyme]-L-cysteine + N(6)-ubiquitinyl-[acceptor protein]-L-lysine.</text>
        <dbReference type="EC" id="2.3.2.27"/>
    </reaction>
</comment>
<dbReference type="OrthoDB" id="20295at2759"/>
<dbReference type="Gene3D" id="3.30.40.10">
    <property type="entry name" value="Zinc/RING finger domain, C3HC4 (zinc finger)"/>
    <property type="match status" value="1"/>
</dbReference>
<dbReference type="CTD" id="20251094"/>
<dbReference type="GO" id="GO:0034450">
    <property type="term" value="F:ubiquitin-ubiquitin ligase activity"/>
    <property type="evidence" value="ECO:0007669"/>
    <property type="project" value="InterPro"/>
</dbReference>
<evidence type="ECO:0000259" key="11">
    <source>
        <dbReference type="PROSITE" id="PS51698"/>
    </source>
</evidence>
<evidence type="ECO:0000256" key="8">
    <source>
        <dbReference type="ARBA" id="ARBA00022679"/>
    </source>
</evidence>
<dbReference type="Pfam" id="PF04564">
    <property type="entry name" value="U-box"/>
    <property type="match status" value="1"/>
</dbReference>
<comment type="subcellular location">
    <subcellularLocation>
        <location evidence="3">Cytoplasm</location>
    </subcellularLocation>
    <subcellularLocation>
        <location evidence="2">Nucleus</location>
    </subcellularLocation>
</comment>
<dbReference type="EC" id="2.3.2.27" evidence="6"/>
<dbReference type="FunFam" id="3.30.40.10:FF:000055">
    <property type="entry name" value="Ubiquitin conjugation factor e4 a"/>
    <property type="match status" value="1"/>
</dbReference>
<dbReference type="InterPro" id="IPR013083">
    <property type="entry name" value="Znf_RING/FYVE/PHD"/>
</dbReference>
<dbReference type="STRING" id="225164.V4A9K9"/>
<dbReference type="RefSeq" id="XP_009055886.1">
    <property type="nucleotide sequence ID" value="XM_009057638.1"/>
</dbReference>
<dbReference type="HOGENOM" id="CLU_003224_3_2_1"/>
<name>V4A9K9_LOTGI</name>
<dbReference type="Proteomes" id="UP000030746">
    <property type="component" value="Unassembled WGS sequence"/>
</dbReference>
<evidence type="ECO:0000313" key="13">
    <source>
        <dbReference type="Proteomes" id="UP000030746"/>
    </source>
</evidence>
<dbReference type="InterPro" id="IPR003613">
    <property type="entry name" value="Ubox_domain"/>
</dbReference>
<dbReference type="GO" id="GO:0006511">
    <property type="term" value="P:ubiquitin-dependent protein catabolic process"/>
    <property type="evidence" value="ECO:0007669"/>
    <property type="project" value="InterPro"/>
</dbReference>
<dbReference type="PANTHER" id="PTHR13931">
    <property type="entry name" value="UBIQUITINATION FACTOR E4"/>
    <property type="match status" value="1"/>
</dbReference>
<evidence type="ECO:0000256" key="10">
    <source>
        <dbReference type="ARBA" id="ARBA00023242"/>
    </source>
</evidence>
<dbReference type="InterPro" id="IPR019474">
    <property type="entry name" value="Ub_conjug_fac_E4_core"/>
</dbReference>
<sequence>MDLLIIFMCSNCVGNPHLKAKVVEVMFYFQPSIQPKVEKLNESLMINPAALYHLVPALMKFYTEIETTGASSEFYDKFTVRYHLSIIFKTLWSMPVHKSKFISEANNGKDFVKFTNMLMNDTTFLLDESLDCLKRIHEVQELMDGPEWNTLSKDQQQQKQKDLSVDERQCRSYLTLASETVDMFHYLSSEIKDPFLKPELADRLAAMLNFNLQQLCGPKCKSLKVKNPEKYGWEPKKLLNNLTDIYLHLDCEKFVVAISNDERSYRKALFDDAVTRMTKACIKTQSEIAQFRNLQERIEETLHVKNQIECDYGDIPDEFKDPLMDTLMSDPVELPSGAIMDRPIIIRHLLNSQTDPFNRQELTEDKLIPG</sequence>
<evidence type="ECO:0000256" key="2">
    <source>
        <dbReference type="ARBA" id="ARBA00004123"/>
    </source>
</evidence>
<dbReference type="GO" id="GO:0005634">
    <property type="term" value="C:nucleus"/>
    <property type="evidence" value="ECO:0007669"/>
    <property type="project" value="UniProtKB-SubCell"/>
</dbReference>
<dbReference type="UniPathway" id="UPA00143"/>
<dbReference type="KEGG" id="lgi:LOTGIDRAFT_239550"/>
<dbReference type="GO" id="GO:0000209">
    <property type="term" value="P:protein polyubiquitination"/>
    <property type="evidence" value="ECO:0007669"/>
    <property type="project" value="TreeGrafter"/>
</dbReference>
<evidence type="ECO:0000256" key="4">
    <source>
        <dbReference type="ARBA" id="ARBA00004906"/>
    </source>
</evidence>
<dbReference type="OMA" id="SHHNAWI"/>
<organism evidence="12 13">
    <name type="scientific">Lottia gigantea</name>
    <name type="common">Giant owl limpet</name>
    <dbReference type="NCBI Taxonomy" id="225164"/>
    <lineage>
        <taxon>Eukaryota</taxon>
        <taxon>Metazoa</taxon>
        <taxon>Spiralia</taxon>
        <taxon>Lophotrochozoa</taxon>
        <taxon>Mollusca</taxon>
        <taxon>Gastropoda</taxon>
        <taxon>Patellogastropoda</taxon>
        <taxon>Lottioidea</taxon>
        <taxon>Lottiidae</taxon>
        <taxon>Lottia</taxon>
    </lineage>
</organism>
<dbReference type="PROSITE" id="PS51698">
    <property type="entry name" value="U_BOX"/>
    <property type="match status" value="1"/>
</dbReference>
<comment type="pathway">
    <text evidence="4">Protein modification; protein ubiquitination.</text>
</comment>
<evidence type="ECO:0000256" key="9">
    <source>
        <dbReference type="ARBA" id="ARBA00022786"/>
    </source>
</evidence>
<comment type="similarity">
    <text evidence="5">Belongs to the ubiquitin conjugation factor E4 family.</text>
</comment>
<evidence type="ECO:0000256" key="3">
    <source>
        <dbReference type="ARBA" id="ARBA00004496"/>
    </source>
</evidence>
<dbReference type="PANTHER" id="PTHR13931:SF2">
    <property type="entry name" value="UBIQUITIN CONJUGATION FACTOR E4 B"/>
    <property type="match status" value="1"/>
</dbReference>
<dbReference type="SMART" id="SM00504">
    <property type="entry name" value="Ubox"/>
    <property type="match status" value="1"/>
</dbReference>
<reference evidence="12 13" key="1">
    <citation type="journal article" date="2013" name="Nature">
        <title>Insights into bilaterian evolution from three spiralian genomes.</title>
        <authorList>
            <person name="Simakov O."/>
            <person name="Marletaz F."/>
            <person name="Cho S.J."/>
            <person name="Edsinger-Gonzales E."/>
            <person name="Havlak P."/>
            <person name="Hellsten U."/>
            <person name="Kuo D.H."/>
            <person name="Larsson T."/>
            <person name="Lv J."/>
            <person name="Arendt D."/>
            <person name="Savage R."/>
            <person name="Osoegawa K."/>
            <person name="de Jong P."/>
            <person name="Grimwood J."/>
            <person name="Chapman J.A."/>
            <person name="Shapiro H."/>
            <person name="Aerts A."/>
            <person name="Otillar R.P."/>
            <person name="Terry A.Y."/>
            <person name="Boore J.L."/>
            <person name="Grigoriev I.V."/>
            <person name="Lindberg D.R."/>
            <person name="Seaver E.C."/>
            <person name="Weisblat D.A."/>
            <person name="Putnam N.H."/>
            <person name="Rokhsar D.S."/>
        </authorList>
    </citation>
    <scope>NUCLEOTIDE SEQUENCE [LARGE SCALE GENOMIC DNA]</scope>
</reference>
<dbReference type="AlphaFoldDB" id="V4A9K9"/>
<keyword evidence="7" id="KW-0963">Cytoplasm</keyword>
<keyword evidence="9" id="KW-0833">Ubl conjugation pathway</keyword>
<dbReference type="GO" id="GO:0005737">
    <property type="term" value="C:cytoplasm"/>
    <property type="evidence" value="ECO:0007669"/>
    <property type="project" value="UniProtKB-SubCell"/>
</dbReference>
<evidence type="ECO:0000256" key="5">
    <source>
        <dbReference type="ARBA" id="ARBA00007434"/>
    </source>
</evidence>
<evidence type="ECO:0000313" key="12">
    <source>
        <dbReference type="EMBL" id="ESO93422.1"/>
    </source>
</evidence>
<keyword evidence="10" id="KW-0539">Nucleus</keyword>
<dbReference type="Pfam" id="PF10408">
    <property type="entry name" value="Ufd2P_core"/>
    <property type="match status" value="1"/>
</dbReference>
<evidence type="ECO:0000256" key="7">
    <source>
        <dbReference type="ARBA" id="ARBA00022490"/>
    </source>
</evidence>